<feature type="non-terminal residue" evidence="1">
    <location>
        <position position="1"/>
    </location>
</feature>
<evidence type="ECO:0000313" key="1">
    <source>
        <dbReference type="EMBL" id="CAG8769418.1"/>
    </source>
</evidence>
<dbReference type="EMBL" id="CAJVPT010063879">
    <property type="protein sequence ID" value="CAG8769418.1"/>
    <property type="molecule type" value="Genomic_DNA"/>
</dbReference>
<accession>A0ACA9QYB9</accession>
<comment type="caution">
    <text evidence="1">The sequence shown here is derived from an EMBL/GenBank/DDBJ whole genome shotgun (WGS) entry which is preliminary data.</text>
</comment>
<name>A0ACA9QYB9_9GLOM</name>
<reference evidence="1" key="1">
    <citation type="submission" date="2021-06" db="EMBL/GenBank/DDBJ databases">
        <authorList>
            <person name="Kallberg Y."/>
            <person name="Tangrot J."/>
            <person name="Rosling A."/>
        </authorList>
    </citation>
    <scope>NUCLEOTIDE SEQUENCE</scope>
    <source>
        <strain evidence="1">CL356</strain>
    </source>
</reference>
<keyword evidence="2" id="KW-1185">Reference proteome</keyword>
<gene>
    <name evidence="1" type="ORF">ACOLOM_LOCUS13681</name>
</gene>
<proteinExistence type="predicted"/>
<dbReference type="Proteomes" id="UP000789525">
    <property type="component" value="Unassembled WGS sequence"/>
</dbReference>
<sequence>GEKTIQAKLSKYVKPVSMNLSSSMPQSEREIMRRNVKITIPDTSLKYLECK</sequence>
<protein>
    <submittedName>
        <fullName evidence="1">1641_t:CDS:1</fullName>
    </submittedName>
</protein>
<feature type="non-terminal residue" evidence="1">
    <location>
        <position position="51"/>
    </location>
</feature>
<evidence type="ECO:0000313" key="2">
    <source>
        <dbReference type="Proteomes" id="UP000789525"/>
    </source>
</evidence>
<organism evidence="1 2">
    <name type="scientific">Acaulospora colombiana</name>
    <dbReference type="NCBI Taxonomy" id="27376"/>
    <lineage>
        <taxon>Eukaryota</taxon>
        <taxon>Fungi</taxon>
        <taxon>Fungi incertae sedis</taxon>
        <taxon>Mucoromycota</taxon>
        <taxon>Glomeromycotina</taxon>
        <taxon>Glomeromycetes</taxon>
        <taxon>Diversisporales</taxon>
        <taxon>Acaulosporaceae</taxon>
        <taxon>Acaulospora</taxon>
    </lineage>
</organism>